<name>A0A1G6WM46_9SPHI</name>
<dbReference type="EMBL" id="FMZH01000007">
    <property type="protein sequence ID" value="SDD66864.1"/>
    <property type="molecule type" value="Genomic_DNA"/>
</dbReference>
<accession>A0A1G6WM46</accession>
<evidence type="ECO:0000313" key="1">
    <source>
        <dbReference type="EMBL" id="SDD66864.1"/>
    </source>
</evidence>
<sequence>MTNQGANHKIEIKTVQIDGKKLTKSLFGQLGEYECLDANVEFTGDQILGYCNYNNTKYLLWIKGGLLKKTNLDSYRKILATSQDTFVENIGWFLRLTKIEFYISLNSRGVVSDSIEDQVLLDEKIDKLKVFLRSIKPDMQIFL</sequence>
<dbReference type="Proteomes" id="UP000199455">
    <property type="component" value="Unassembled WGS sequence"/>
</dbReference>
<dbReference type="AlphaFoldDB" id="A0A1G6WM46"/>
<evidence type="ECO:0000313" key="2">
    <source>
        <dbReference type="Proteomes" id="UP000199455"/>
    </source>
</evidence>
<dbReference type="RefSeq" id="WP_090770216.1">
    <property type="nucleotide sequence ID" value="NZ_FMZH01000007.1"/>
</dbReference>
<reference evidence="2" key="1">
    <citation type="submission" date="2016-10" db="EMBL/GenBank/DDBJ databases">
        <authorList>
            <person name="Varghese N."/>
            <person name="Submissions S."/>
        </authorList>
    </citation>
    <scope>NUCLEOTIDE SEQUENCE [LARGE SCALE GENOMIC DNA]</scope>
    <source>
        <strain evidence="2">DSM 18609</strain>
    </source>
</reference>
<proteinExistence type="predicted"/>
<organism evidence="1 2">
    <name type="scientific">Pedobacter soli</name>
    <dbReference type="NCBI Taxonomy" id="390242"/>
    <lineage>
        <taxon>Bacteria</taxon>
        <taxon>Pseudomonadati</taxon>
        <taxon>Bacteroidota</taxon>
        <taxon>Sphingobacteriia</taxon>
        <taxon>Sphingobacteriales</taxon>
        <taxon>Sphingobacteriaceae</taxon>
        <taxon>Pedobacter</taxon>
    </lineage>
</organism>
<gene>
    <name evidence="1" type="ORF">SAMN04488024_10760</name>
</gene>
<protein>
    <submittedName>
        <fullName evidence="1">Uncharacterized protein</fullName>
    </submittedName>
</protein>
<dbReference type="STRING" id="390242.SAMN04488024_10760"/>
<keyword evidence="2" id="KW-1185">Reference proteome</keyword>